<keyword evidence="3" id="KW-1185">Reference proteome</keyword>
<feature type="domain" description="BLUF" evidence="1">
    <location>
        <begin position="1"/>
        <end position="92"/>
    </location>
</feature>
<dbReference type="InterPro" id="IPR007024">
    <property type="entry name" value="BLUF_domain"/>
</dbReference>
<dbReference type="Proteomes" id="UP001168579">
    <property type="component" value="Unassembled WGS sequence"/>
</dbReference>
<evidence type="ECO:0000313" key="2">
    <source>
        <dbReference type="EMBL" id="MDO1512226.1"/>
    </source>
</evidence>
<dbReference type="SUPFAM" id="SSF54975">
    <property type="entry name" value="Acylphosphatase/BLUF domain-like"/>
    <property type="match status" value="1"/>
</dbReference>
<comment type="caution">
    <text evidence="2">The sequence shown here is derived from an EMBL/GenBank/DDBJ whole genome shotgun (WGS) entry which is preliminary data.</text>
</comment>
<dbReference type="EMBL" id="JAUKUC010000001">
    <property type="protein sequence ID" value="MDO1512226.1"/>
    <property type="molecule type" value="Genomic_DNA"/>
</dbReference>
<dbReference type="InterPro" id="IPR036046">
    <property type="entry name" value="Acylphosphatase-like_dom_sf"/>
</dbReference>
<organism evidence="2 3">
    <name type="scientific">Maribacter confluentis</name>
    <dbReference type="NCBI Taxonomy" id="1656093"/>
    <lineage>
        <taxon>Bacteria</taxon>
        <taxon>Pseudomonadati</taxon>
        <taxon>Bacteroidota</taxon>
        <taxon>Flavobacteriia</taxon>
        <taxon>Flavobacteriales</taxon>
        <taxon>Flavobacteriaceae</taxon>
        <taxon>Maribacter</taxon>
    </lineage>
</organism>
<sequence length="140" mass="16198">MHELTYRSTAKSNLTKDDLENILTTSVANNKNLNITGCLIYHKGMFVQTLQGAKNHIFNVFNNIESDMRHDEVNLLWEGSATKAVFDGWHMAYYSPDEKTDDVELKVFENNLLILSSYHNNDSASVRLFWKQIKSLIFEH</sequence>
<dbReference type="PROSITE" id="PS50925">
    <property type="entry name" value="BLUF"/>
    <property type="match status" value="1"/>
</dbReference>
<accession>A0ABT8RMY3</accession>
<reference evidence="2" key="1">
    <citation type="journal article" date="2014" name="Int. J. Syst. Evol. Microbiol.">
        <title>Complete genome of a new Firmicutes species belonging to the dominant human colonic microbiota ('Ruminococcus bicirculans') reveals two chromosomes and a selective capacity to utilize plant glucans.</title>
        <authorList>
            <consortium name="NISC Comparative Sequencing Program"/>
            <person name="Wegmann U."/>
            <person name="Louis P."/>
            <person name="Goesmann A."/>
            <person name="Henrissat B."/>
            <person name="Duncan S.H."/>
            <person name="Flint H.J."/>
        </authorList>
    </citation>
    <scope>NUCLEOTIDE SEQUENCE</scope>
    <source>
        <strain evidence="2">CECT 8869</strain>
    </source>
</reference>
<gene>
    <name evidence="2" type="ORF">Q2T41_06110</name>
</gene>
<protein>
    <submittedName>
        <fullName evidence="2">BLUF domain-containing protein</fullName>
    </submittedName>
</protein>
<dbReference type="Pfam" id="PF04940">
    <property type="entry name" value="BLUF"/>
    <property type="match status" value="1"/>
</dbReference>
<dbReference type="RefSeq" id="WP_304435346.1">
    <property type="nucleotide sequence ID" value="NZ_JAUKUC010000001.1"/>
</dbReference>
<dbReference type="Gene3D" id="3.30.70.100">
    <property type="match status" value="1"/>
</dbReference>
<name>A0ABT8RMY3_9FLAO</name>
<reference evidence="2" key="2">
    <citation type="submission" date="2023-06" db="EMBL/GenBank/DDBJ databases">
        <authorList>
            <person name="Lucena T."/>
            <person name="Sun Q."/>
        </authorList>
    </citation>
    <scope>NUCLEOTIDE SEQUENCE</scope>
    <source>
        <strain evidence="2">CECT 8869</strain>
    </source>
</reference>
<evidence type="ECO:0000259" key="1">
    <source>
        <dbReference type="PROSITE" id="PS50925"/>
    </source>
</evidence>
<evidence type="ECO:0000313" key="3">
    <source>
        <dbReference type="Proteomes" id="UP001168579"/>
    </source>
</evidence>
<proteinExistence type="predicted"/>
<dbReference type="SMART" id="SM01034">
    <property type="entry name" value="BLUF"/>
    <property type="match status" value="1"/>
</dbReference>